<sequence length="94" mass="10227">MGVPRNKALKIVDISVCVNPDNEGSGEGPQLTRNRPYSQSVAATQLKELLPQWDIPHATEALNVKLKYFAYEDLTSSKGLGSLWSKTNIGGIQA</sequence>
<dbReference type="EMBL" id="APAU02000068">
    <property type="protein sequence ID" value="EUB58139.1"/>
    <property type="molecule type" value="Genomic_DNA"/>
</dbReference>
<dbReference type="RefSeq" id="XP_024349335.1">
    <property type="nucleotide sequence ID" value="XM_024496308.1"/>
</dbReference>
<gene>
    <name evidence="1" type="ORF">EGR_07059</name>
</gene>
<accession>W6UX96</accession>
<evidence type="ECO:0000313" key="1">
    <source>
        <dbReference type="EMBL" id="EUB58139.1"/>
    </source>
</evidence>
<protein>
    <submittedName>
        <fullName evidence="1">Uncharacterized protein</fullName>
    </submittedName>
</protein>
<dbReference type="Proteomes" id="UP000019149">
    <property type="component" value="Unassembled WGS sequence"/>
</dbReference>
<keyword evidence="2" id="KW-1185">Reference proteome</keyword>
<comment type="caution">
    <text evidence="1">The sequence shown here is derived from an EMBL/GenBank/DDBJ whole genome shotgun (WGS) entry which is preliminary data.</text>
</comment>
<reference evidence="1 2" key="1">
    <citation type="journal article" date="2013" name="Nat. Genet.">
        <title>The genome of the hydatid tapeworm Echinococcus granulosus.</title>
        <authorList>
            <person name="Zheng H."/>
            <person name="Zhang W."/>
            <person name="Zhang L."/>
            <person name="Zhang Z."/>
            <person name="Li J."/>
            <person name="Lu G."/>
            <person name="Zhu Y."/>
            <person name="Wang Y."/>
            <person name="Huang Y."/>
            <person name="Liu J."/>
            <person name="Kang H."/>
            <person name="Chen J."/>
            <person name="Wang L."/>
            <person name="Chen A."/>
            <person name="Yu S."/>
            <person name="Gao Z."/>
            <person name="Jin L."/>
            <person name="Gu W."/>
            <person name="Wang Z."/>
            <person name="Zhao L."/>
            <person name="Shi B."/>
            <person name="Wen H."/>
            <person name="Lin R."/>
            <person name="Jones M.K."/>
            <person name="Brejova B."/>
            <person name="Vinar T."/>
            <person name="Zhao G."/>
            <person name="McManus D.P."/>
            <person name="Chen Z."/>
            <person name="Zhou Y."/>
            <person name="Wang S."/>
        </authorList>
    </citation>
    <scope>NUCLEOTIDE SEQUENCE [LARGE SCALE GENOMIC DNA]</scope>
</reference>
<organism evidence="1 2">
    <name type="scientific">Echinococcus granulosus</name>
    <name type="common">Hydatid tapeworm</name>
    <dbReference type="NCBI Taxonomy" id="6210"/>
    <lineage>
        <taxon>Eukaryota</taxon>
        <taxon>Metazoa</taxon>
        <taxon>Spiralia</taxon>
        <taxon>Lophotrochozoa</taxon>
        <taxon>Platyhelminthes</taxon>
        <taxon>Cestoda</taxon>
        <taxon>Eucestoda</taxon>
        <taxon>Cyclophyllidea</taxon>
        <taxon>Taeniidae</taxon>
        <taxon>Echinococcus</taxon>
        <taxon>Echinococcus granulosus group</taxon>
    </lineage>
</organism>
<proteinExistence type="predicted"/>
<dbReference type="GeneID" id="36342774"/>
<name>W6UX96_ECHGR</name>
<dbReference type="KEGG" id="egl:EGR_07059"/>
<evidence type="ECO:0000313" key="2">
    <source>
        <dbReference type="Proteomes" id="UP000019149"/>
    </source>
</evidence>
<dbReference type="AlphaFoldDB" id="W6UX96"/>
<dbReference type="CTD" id="36342774"/>